<accession>A0ABQ9ZST3</accession>
<sequence>MQTPNVHCTSGELCVYIIQRHASYTLGQGALKRIRPLALTKIPLGTKLEMLLQEIRTICTMRCKAREARNWAYSDESRKDGPPPHLFKIQQFFFVKEWHPLDQRQKANGMLVTTWGPTDKT</sequence>
<evidence type="ECO:0000313" key="2">
    <source>
        <dbReference type="Proteomes" id="UP001234178"/>
    </source>
</evidence>
<name>A0ABQ9ZST3_9CRUS</name>
<reference evidence="1 2" key="1">
    <citation type="journal article" date="2023" name="Nucleic Acids Res.">
        <title>The hologenome of Daphnia magna reveals possible DNA methylation and microbiome-mediated evolution of the host genome.</title>
        <authorList>
            <person name="Chaturvedi A."/>
            <person name="Li X."/>
            <person name="Dhandapani V."/>
            <person name="Marshall H."/>
            <person name="Kissane S."/>
            <person name="Cuenca-Cambronero M."/>
            <person name="Asole G."/>
            <person name="Calvet F."/>
            <person name="Ruiz-Romero M."/>
            <person name="Marangio P."/>
            <person name="Guigo R."/>
            <person name="Rago D."/>
            <person name="Mirbahai L."/>
            <person name="Eastwood N."/>
            <person name="Colbourne J.K."/>
            <person name="Zhou J."/>
            <person name="Mallon E."/>
            <person name="Orsini L."/>
        </authorList>
    </citation>
    <scope>NUCLEOTIDE SEQUENCE [LARGE SCALE GENOMIC DNA]</scope>
    <source>
        <strain evidence="1">LRV0_1</strain>
    </source>
</reference>
<evidence type="ECO:0000313" key="1">
    <source>
        <dbReference type="EMBL" id="KAK4015996.1"/>
    </source>
</evidence>
<dbReference type="EMBL" id="JAOYFB010000005">
    <property type="protein sequence ID" value="KAK4015996.1"/>
    <property type="molecule type" value="Genomic_DNA"/>
</dbReference>
<gene>
    <name evidence="1" type="ORF">OUZ56_030960</name>
</gene>
<protein>
    <submittedName>
        <fullName evidence="1">Uncharacterized protein</fullName>
    </submittedName>
</protein>
<organism evidence="1 2">
    <name type="scientific">Daphnia magna</name>
    <dbReference type="NCBI Taxonomy" id="35525"/>
    <lineage>
        <taxon>Eukaryota</taxon>
        <taxon>Metazoa</taxon>
        <taxon>Ecdysozoa</taxon>
        <taxon>Arthropoda</taxon>
        <taxon>Crustacea</taxon>
        <taxon>Branchiopoda</taxon>
        <taxon>Diplostraca</taxon>
        <taxon>Cladocera</taxon>
        <taxon>Anomopoda</taxon>
        <taxon>Daphniidae</taxon>
        <taxon>Daphnia</taxon>
    </lineage>
</organism>
<proteinExistence type="predicted"/>
<dbReference type="Proteomes" id="UP001234178">
    <property type="component" value="Unassembled WGS sequence"/>
</dbReference>
<comment type="caution">
    <text evidence="1">The sequence shown here is derived from an EMBL/GenBank/DDBJ whole genome shotgun (WGS) entry which is preliminary data.</text>
</comment>
<keyword evidence="2" id="KW-1185">Reference proteome</keyword>